<feature type="region of interest" description="Disordered" evidence="2">
    <location>
        <begin position="577"/>
        <end position="596"/>
    </location>
</feature>
<feature type="signal peptide" evidence="3">
    <location>
        <begin position="1"/>
        <end position="16"/>
    </location>
</feature>
<dbReference type="PROSITE" id="PS51470">
    <property type="entry name" value="FG_GAP"/>
    <property type="match status" value="1"/>
</dbReference>
<name>A0A2T7A3N2_TUBBO</name>
<dbReference type="PANTHER" id="PTHR23221">
    <property type="entry name" value="GLYCOSYLPHOSPHATIDYLINOSITOL PHOSPHOLIPASE D"/>
    <property type="match status" value="1"/>
</dbReference>
<dbReference type="Pfam" id="PF00882">
    <property type="entry name" value="Zn_dep_PLPC"/>
    <property type="match status" value="1"/>
</dbReference>
<feature type="repeat" description="FG-GAP" evidence="1">
    <location>
        <begin position="369"/>
        <end position="432"/>
    </location>
</feature>
<feature type="compositionally biased region" description="Low complexity" evidence="2">
    <location>
        <begin position="577"/>
        <end position="588"/>
    </location>
</feature>
<evidence type="ECO:0000313" key="6">
    <source>
        <dbReference type="Proteomes" id="UP000244722"/>
    </source>
</evidence>
<dbReference type="Proteomes" id="UP000244722">
    <property type="component" value="Unassembled WGS sequence"/>
</dbReference>
<dbReference type="SMART" id="SM00191">
    <property type="entry name" value="Int_alpha"/>
    <property type="match status" value="2"/>
</dbReference>
<keyword evidence="6" id="KW-1185">Reference proteome</keyword>
<gene>
    <name evidence="5" type="ORF">B9Z19DRAFT_1075193</name>
</gene>
<evidence type="ECO:0000256" key="3">
    <source>
        <dbReference type="SAM" id="SignalP"/>
    </source>
</evidence>
<dbReference type="InterPro" id="IPR001028">
    <property type="entry name" value="Gprt_PLipase_D"/>
</dbReference>
<dbReference type="STRING" id="42251.A0A2T7A3N2"/>
<dbReference type="PROSITE" id="PS51257">
    <property type="entry name" value="PROKAR_LIPOPROTEIN"/>
    <property type="match status" value="1"/>
</dbReference>
<dbReference type="GO" id="GO:0031012">
    <property type="term" value="C:extracellular matrix"/>
    <property type="evidence" value="ECO:0007669"/>
    <property type="project" value="TreeGrafter"/>
</dbReference>
<evidence type="ECO:0000256" key="2">
    <source>
        <dbReference type="SAM" id="MobiDB-lite"/>
    </source>
</evidence>
<reference evidence="5 6" key="1">
    <citation type="submission" date="2017-04" db="EMBL/GenBank/DDBJ databases">
        <title>Draft genome sequence of Tuber borchii Vittad., a whitish edible truffle.</title>
        <authorList>
            <consortium name="DOE Joint Genome Institute"/>
            <person name="Murat C."/>
            <person name="Kuo A."/>
            <person name="Barry K.W."/>
            <person name="Clum A."/>
            <person name="Dockter R.B."/>
            <person name="Fauchery L."/>
            <person name="Iotti M."/>
            <person name="Kohler A."/>
            <person name="Labutti K."/>
            <person name="Lindquist E.A."/>
            <person name="Lipzen A."/>
            <person name="Ohm R.A."/>
            <person name="Wang M."/>
            <person name="Grigoriev I.V."/>
            <person name="Zambonelli A."/>
            <person name="Martin F.M."/>
        </authorList>
    </citation>
    <scope>NUCLEOTIDE SEQUENCE [LARGE SCALE GENOMIC DNA]</scope>
    <source>
        <strain evidence="5 6">Tbo3840</strain>
    </source>
</reference>
<dbReference type="GO" id="GO:0004621">
    <property type="term" value="F:glycosylphosphatidylinositol phospholipase D activity"/>
    <property type="evidence" value="ECO:0007669"/>
    <property type="project" value="InterPro"/>
</dbReference>
<dbReference type="EMBL" id="NESQ01000030">
    <property type="protein sequence ID" value="PUU82324.1"/>
    <property type="molecule type" value="Genomic_DNA"/>
</dbReference>
<dbReference type="PANTHER" id="PTHR23221:SF7">
    <property type="entry name" value="PHOSPHATIDYLINOSITOL-GLYCAN-SPECIFIC PHOSPHOLIPASE D"/>
    <property type="match status" value="1"/>
</dbReference>
<keyword evidence="3" id="KW-0732">Signal</keyword>
<evidence type="ECO:0000256" key="1">
    <source>
        <dbReference type="PROSITE-ProRule" id="PRU00803"/>
    </source>
</evidence>
<protein>
    <recommendedName>
        <fullName evidence="4">Phospholipase C/D domain-containing protein</fullName>
    </recommendedName>
</protein>
<dbReference type="GO" id="GO:0005576">
    <property type="term" value="C:extracellular region"/>
    <property type="evidence" value="ECO:0007669"/>
    <property type="project" value="InterPro"/>
</dbReference>
<feature type="domain" description="Phospholipase C/D" evidence="4">
    <location>
        <begin position="49"/>
        <end position="180"/>
    </location>
</feature>
<dbReference type="PRINTS" id="PR00718">
    <property type="entry name" value="PHPHLIPASED"/>
</dbReference>
<dbReference type="Gene3D" id="2.130.10.130">
    <property type="entry name" value="Integrin alpha, N-terminal"/>
    <property type="match status" value="1"/>
</dbReference>
<proteinExistence type="predicted"/>
<dbReference type="InterPro" id="IPR029002">
    <property type="entry name" value="PLPC/GPLD1"/>
</dbReference>
<accession>A0A2T7A3N2</accession>
<evidence type="ECO:0000313" key="5">
    <source>
        <dbReference type="EMBL" id="PUU82324.1"/>
    </source>
</evidence>
<feature type="chain" id="PRO_5015469696" description="Phospholipase C/D domain-containing protein" evidence="3">
    <location>
        <begin position="17"/>
        <end position="870"/>
    </location>
</feature>
<dbReference type="OrthoDB" id="5317514at2759"/>
<dbReference type="AlphaFoldDB" id="A0A2T7A3N2"/>
<evidence type="ECO:0000259" key="4">
    <source>
        <dbReference type="Pfam" id="PF00882"/>
    </source>
</evidence>
<organism evidence="5 6">
    <name type="scientific">Tuber borchii</name>
    <name type="common">White truffle</name>
    <dbReference type="NCBI Taxonomy" id="42251"/>
    <lineage>
        <taxon>Eukaryota</taxon>
        <taxon>Fungi</taxon>
        <taxon>Dikarya</taxon>
        <taxon>Ascomycota</taxon>
        <taxon>Pezizomycotina</taxon>
        <taxon>Pezizomycetes</taxon>
        <taxon>Pezizales</taxon>
        <taxon>Tuberaceae</taxon>
        <taxon>Tuber</taxon>
    </lineage>
</organism>
<dbReference type="InterPro" id="IPR028994">
    <property type="entry name" value="Integrin_alpha_N"/>
</dbReference>
<dbReference type="SUPFAM" id="SSF69318">
    <property type="entry name" value="Integrin alpha N-terminal domain"/>
    <property type="match status" value="1"/>
</dbReference>
<dbReference type="InterPro" id="IPR013519">
    <property type="entry name" value="Int_alpha_beta-p"/>
</dbReference>
<sequence length="870" mass="93790">MMRVLAGLSLVGLASACGVLVHNEVFQRSADIFTLPTSNEDISAHQGVFSRLLKIHTESVQAGAFFPDWGYQCLNTNDDAEAAHWPPFLIASVEHISSRYGSLTPEQRTPEEQEHLEKLIGFVFAVASHQTADATWHAIRLPTGFMNALAGVDFDGDEATAHRVLDLGGDVVLSSRIARNGEDGKVWIGDKWWVPIEDLVAIYSRIGRDVSSFVMRYCTMRGLAALRSGLTVGPSLYDTVASDSPMLTAELDGYYLGGINEMAARSVSCWANLTKWIAFGINEEEKLMNGWGICDVFRAVRERGGAGSPLHSKHKEQKATDQRMKTYPSGITFTRDQFGAESYHIPGMHPPRAGKPVPSESDQDAPKLGDPTYTSAYHSYSHFGASLSIGDFSPSDDGQAVAVGAPWESIDSSKPGEGNVYILPLKDFGDPSKLQSVPKPLPLVKQPTASTDRRFGISSTPWRIMNATFLAVAAAGPLTYDPNTPPSLPFEGTSLAGKVQVFPRGSGSSLFSITFKGAELGSIGRRWWGETMLSADLVGDGEEKLVVSGSRSDGLRICEGRGKVQFGEGEIAIISLSQSSSSSSSSSSDQPIHIESTEDQSITLKATILPLPKSAKTAPCSKTSTYENFGTAIAFSAHSRTLFVSAPGASGIFAYRWSPISSSLEHLYTILAPRTPHPVPSFSSSSRSNFGAAMITGYTSGIEWLAISATDEDVDGVKQSGILRLYTLSENAAELVAEIAPEKGGAEWARFGKVLAKDGDNGLWIGSEFWDAGRGAIWWVDIGKALEREVLDRGHAATHAQIVLEEPKEEAVKKIPLKPVRVGQEANARFATSIASGANRELIVGIPRAGVTHSLQSERFFGYVAFFGRT</sequence>
<feature type="region of interest" description="Disordered" evidence="2">
    <location>
        <begin position="342"/>
        <end position="367"/>
    </location>
</feature>
<comment type="caution">
    <text evidence="5">The sequence shown here is derived from an EMBL/GenBank/DDBJ whole genome shotgun (WGS) entry which is preliminary data.</text>
</comment>